<dbReference type="InterPro" id="IPR002104">
    <property type="entry name" value="Integrase_catalytic"/>
</dbReference>
<evidence type="ECO:0000313" key="4">
    <source>
        <dbReference type="EMBL" id="BDV36390.1"/>
    </source>
</evidence>
<reference evidence="3 5" key="1">
    <citation type="journal article" date="2023" name="Int. J. Syst. Evol. Microbiol.">
        <title>Methylocystis iwaonis sp. nov., a type II methane-oxidizing bacterium from surface soil of a rice paddy field in Japan, and emended description of the genus Methylocystis (ex Whittenbury et al. 1970) Bowman et al. 1993.</title>
        <authorList>
            <person name="Kaise H."/>
            <person name="Sawadogo J.B."/>
            <person name="Alam M.S."/>
            <person name="Ueno C."/>
            <person name="Dianou D."/>
            <person name="Shinjo R."/>
            <person name="Asakawa S."/>
        </authorList>
    </citation>
    <scope>NUCLEOTIDE SEQUENCE [LARGE SCALE GENOMIC DNA]</scope>
    <source>
        <strain evidence="3 5">SS37A-Re</strain>
        <plasmid evidence="4 5">pSS37A-Re-2</plasmid>
    </source>
</reference>
<evidence type="ECO:0000313" key="3">
    <source>
        <dbReference type="EMBL" id="BDV32519.1"/>
    </source>
</evidence>
<feature type="domain" description="Tyr recombinase" evidence="2">
    <location>
        <begin position="1"/>
        <end position="120"/>
    </location>
</feature>
<dbReference type="Proteomes" id="UP001317629">
    <property type="component" value="Chromosome"/>
</dbReference>
<keyword evidence="1" id="KW-0233">DNA recombination</keyword>
<sequence>MSAEEVVRFLEAVDGLRNRVARATAYVAGLRVREITRLKVASIDSTRMLIDVEIVKGGQGRVTWCEMDPRLRSSLFGDRKDLVEDCAAAFSHVSYDFHCVSGIGPVCFFGAGVCQSVRSS</sequence>
<keyword evidence="5" id="KW-1185">Reference proteome</keyword>
<evidence type="ECO:0000259" key="2">
    <source>
        <dbReference type="PROSITE" id="PS51898"/>
    </source>
</evidence>
<dbReference type="PROSITE" id="PS51898">
    <property type="entry name" value="TYR_RECOMBINASE"/>
    <property type="match status" value="1"/>
</dbReference>
<gene>
    <name evidence="3" type="ORF">SS37A_00480</name>
    <name evidence="4" type="ORF">SS37A_39200</name>
</gene>
<dbReference type="InterPro" id="IPR011010">
    <property type="entry name" value="DNA_brk_join_enz"/>
</dbReference>
<keyword evidence="4" id="KW-0614">Plasmid</keyword>
<dbReference type="SUPFAM" id="SSF56349">
    <property type="entry name" value="DNA breaking-rejoining enzymes"/>
    <property type="match status" value="1"/>
</dbReference>
<dbReference type="Proteomes" id="UP001317629">
    <property type="component" value="Plasmid pSS37A-Re-2"/>
</dbReference>
<dbReference type="EMBL" id="AP027144">
    <property type="protein sequence ID" value="BDV36390.1"/>
    <property type="molecule type" value="Genomic_DNA"/>
</dbReference>
<evidence type="ECO:0000256" key="1">
    <source>
        <dbReference type="ARBA" id="ARBA00023172"/>
    </source>
</evidence>
<dbReference type="EMBL" id="AP027142">
    <property type="protein sequence ID" value="BDV32519.1"/>
    <property type="molecule type" value="Genomic_DNA"/>
</dbReference>
<geneLocation type="plasmid" evidence="4 5">
    <name>pSS37A-Re-2</name>
</geneLocation>
<evidence type="ECO:0000313" key="5">
    <source>
        <dbReference type="Proteomes" id="UP001317629"/>
    </source>
</evidence>
<dbReference type="InterPro" id="IPR013762">
    <property type="entry name" value="Integrase-like_cat_sf"/>
</dbReference>
<dbReference type="RefSeq" id="WP_281929612.1">
    <property type="nucleotide sequence ID" value="NZ_AP027142.1"/>
</dbReference>
<accession>A0ABN6V8X0</accession>
<dbReference type="Gene3D" id="1.10.443.10">
    <property type="entry name" value="Intergrase catalytic core"/>
    <property type="match status" value="1"/>
</dbReference>
<organism evidence="3 5">
    <name type="scientific">Methylocystis iwaonis</name>
    <dbReference type="NCBI Taxonomy" id="2885079"/>
    <lineage>
        <taxon>Bacteria</taxon>
        <taxon>Pseudomonadati</taxon>
        <taxon>Pseudomonadota</taxon>
        <taxon>Alphaproteobacteria</taxon>
        <taxon>Hyphomicrobiales</taxon>
        <taxon>Methylocystaceae</taxon>
        <taxon>Methylocystis</taxon>
    </lineage>
</organism>
<protein>
    <recommendedName>
        <fullName evidence="2">Tyr recombinase domain-containing protein</fullName>
    </recommendedName>
</protein>
<name>A0ABN6V8X0_9HYPH</name>
<proteinExistence type="predicted"/>